<keyword evidence="2" id="KW-1185">Reference proteome</keyword>
<sequence length="55" mass="5537">MAAVFVIGRQSGTGAGGVDNAFLIDTDVNVAAAAVLDGSLINGLFGIEGMKDYFS</sequence>
<proteinExistence type="predicted"/>
<reference evidence="1" key="2">
    <citation type="submission" date="2020-09" db="EMBL/GenBank/DDBJ databases">
        <authorList>
            <person name="Sun Q."/>
            <person name="Zhou Y."/>
        </authorList>
    </citation>
    <scope>NUCLEOTIDE SEQUENCE</scope>
    <source>
        <strain evidence="1">CGMCC 1.15178</strain>
    </source>
</reference>
<accession>A0A916ZDK8</accession>
<protein>
    <submittedName>
        <fullName evidence="1">Uncharacterized protein</fullName>
    </submittedName>
</protein>
<name>A0A916ZDK8_9BACL</name>
<evidence type="ECO:0000313" key="2">
    <source>
        <dbReference type="Proteomes" id="UP000612456"/>
    </source>
</evidence>
<organism evidence="1 2">
    <name type="scientific">Paenibacillus nasutitermitis</name>
    <dbReference type="NCBI Taxonomy" id="1652958"/>
    <lineage>
        <taxon>Bacteria</taxon>
        <taxon>Bacillati</taxon>
        <taxon>Bacillota</taxon>
        <taxon>Bacilli</taxon>
        <taxon>Bacillales</taxon>
        <taxon>Paenibacillaceae</taxon>
        <taxon>Paenibacillus</taxon>
    </lineage>
</organism>
<comment type="caution">
    <text evidence="1">The sequence shown here is derived from an EMBL/GenBank/DDBJ whole genome shotgun (WGS) entry which is preliminary data.</text>
</comment>
<dbReference type="Proteomes" id="UP000612456">
    <property type="component" value="Unassembled WGS sequence"/>
</dbReference>
<reference evidence="1" key="1">
    <citation type="journal article" date="2014" name="Int. J. Syst. Evol. Microbiol.">
        <title>Complete genome sequence of Corynebacterium casei LMG S-19264T (=DSM 44701T), isolated from a smear-ripened cheese.</title>
        <authorList>
            <consortium name="US DOE Joint Genome Institute (JGI-PGF)"/>
            <person name="Walter F."/>
            <person name="Albersmeier A."/>
            <person name="Kalinowski J."/>
            <person name="Ruckert C."/>
        </authorList>
    </citation>
    <scope>NUCLEOTIDE SEQUENCE</scope>
    <source>
        <strain evidence="1">CGMCC 1.15178</strain>
    </source>
</reference>
<dbReference type="EMBL" id="BMHP01000004">
    <property type="protein sequence ID" value="GGD88023.1"/>
    <property type="molecule type" value="Genomic_DNA"/>
</dbReference>
<gene>
    <name evidence="1" type="ORF">GCM10010911_53100</name>
</gene>
<dbReference type="AlphaFoldDB" id="A0A916ZDK8"/>
<evidence type="ECO:0000313" key="1">
    <source>
        <dbReference type="EMBL" id="GGD88023.1"/>
    </source>
</evidence>